<dbReference type="GO" id="GO:0016887">
    <property type="term" value="F:ATP hydrolysis activity"/>
    <property type="evidence" value="ECO:0007669"/>
    <property type="project" value="InterPro"/>
</dbReference>
<evidence type="ECO:0000313" key="5">
    <source>
        <dbReference type="EMBL" id="MCM5673191.1"/>
    </source>
</evidence>
<dbReference type="GO" id="GO:0016740">
    <property type="term" value="F:transferase activity"/>
    <property type="evidence" value="ECO:0007669"/>
    <property type="project" value="UniProtKB-KW"/>
</dbReference>
<dbReference type="Pfam" id="PF00005">
    <property type="entry name" value="ABC_tran"/>
    <property type="match status" value="1"/>
</dbReference>
<dbReference type="SUPFAM" id="SSF52540">
    <property type="entry name" value="P-loop containing nucleoside triphosphate hydrolases"/>
    <property type="match status" value="1"/>
</dbReference>
<dbReference type="Proteomes" id="UP000665944">
    <property type="component" value="Unassembled WGS sequence"/>
</dbReference>
<dbReference type="PANTHER" id="PTHR43038:SF3">
    <property type="entry name" value="ABC TRANSPORTER G FAMILY MEMBER 20 ISOFORM X1"/>
    <property type="match status" value="1"/>
</dbReference>
<keyword evidence="2 5" id="KW-0067">ATP-binding</keyword>
<dbReference type="InterPro" id="IPR027417">
    <property type="entry name" value="P-loop_NTPase"/>
</dbReference>
<dbReference type="InterPro" id="IPR017871">
    <property type="entry name" value="ABC_transporter-like_CS"/>
</dbReference>
<dbReference type="SMART" id="SM00382">
    <property type="entry name" value="AAA"/>
    <property type="match status" value="1"/>
</dbReference>
<evidence type="ECO:0000256" key="2">
    <source>
        <dbReference type="ARBA" id="ARBA00022840"/>
    </source>
</evidence>
<accession>A0A3S7GV00</accession>
<dbReference type="GO" id="GO:0005524">
    <property type="term" value="F:ATP binding"/>
    <property type="evidence" value="ECO:0007669"/>
    <property type="project" value="UniProtKB-KW"/>
</dbReference>
<evidence type="ECO:0000259" key="3">
    <source>
        <dbReference type="PROSITE" id="PS50893"/>
    </source>
</evidence>
<dbReference type="EMBL" id="JAGHKT020000021">
    <property type="protein sequence ID" value="MCM5673191.1"/>
    <property type="molecule type" value="Genomic_DNA"/>
</dbReference>
<dbReference type="InterPro" id="IPR003593">
    <property type="entry name" value="AAA+_ATPase"/>
</dbReference>
<protein>
    <submittedName>
        <fullName evidence="5">ABC transporter ATP-binding protein</fullName>
    </submittedName>
    <submittedName>
        <fullName evidence="4">Glycosyl transferase family 2</fullName>
    </submittedName>
</protein>
<reference evidence="5 6" key="2">
    <citation type="submission" date="2022-06" db="EMBL/GenBank/DDBJ databases">
        <title>Staphylococcus hominis ShoR14 genome sequence.</title>
        <authorList>
            <person name="Yeo C.C."/>
            <person name="Chew C.H."/>
            <person name="Che Hamzah A.M."/>
            <person name="Al-Trad E.I."/>
        </authorList>
    </citation>
    <scope>NUCLEOTIDE SEQUENCE [LARGE SCALE GENOMIC DNA]</scope>
    <source>
        <strain evidence="5 6">ShoR14</strain>
    </source>
</reference>
<dbReference type="PROSITE" id="PS50893">
    <property type="entry name" value="ABC_TRANSPORTER_2"/>
    <property type="match status" value="1"/>
</dbReference>
<evidence type="ECO:0000313" key="6">
    <source>
        <dbReference type="Proteomes" id="UP000665944"/>
    </source>
</evidence>
<proteinExistence type="predicted"/>
<dbReference type="AlphaFoldDB" id="A0A3S7GV00"/>
<dbReference type="EMBL" id="CP014567">
    <property type="protein sequence ID" value="AVI06255.1"/>
    <property type="molecule type" value="Genomic_DNA"/>
</dbReference>
<evidence type="ECO:0000313" key="4">
    <source>
        <dbReference type="EMBL" id="AVI06255.1"/>
    </source>
</evidence>
<reference evidence="4" key="1">
    <citation type="submission" date="2016-02" db="EMBL/GenBank/DDBJ databases">
        <title>Genomic sequence of a clinical Staphylococcus hominis isolate.</title>
        <authorList>
            <person name="McClure J.M."/>
            <person name="Zhang K."/>
        </authorList>
    </citation>
    <scope>NUCLEOTIDE SEQUENCE</scope>
    <source>
        <strain evidence="4">C34847</strain>
    </source>
</reference>
<keyword evidence="4" id="KW-0808">Transferase</keyword>
<keyword evidence="1" id="KW-0547">Nucleotide-binding</keyword>
<organism evidence="4">
    <name type="scientific">Staphylococcus hominis</name>
    <dbReference type="NCBI Taxonomy" id="1290"/>
    <lineage>
        <taxon>Bacteria</taxon>
        <taxon>Bacillati</taxon>
        <taxon>Bacillota</taxon>
        <taxon>Bacilli</taxon>
        <taxon>Bacillales</taxon>
        <taxon>Staphylococcaceae</taxon>
        <taxon>Staphylococcus</taxon>
    </lineage>
</organism>
<name>A0A3S7GV00_STAHO</name>
<dbReference type="InterPro" id="IPR003439">
    <property type="entry name" value="ABC_transporter-like_ATP-bd"/>
</dbReference>
<dbReference type="Gene3D" id="3.40.50.300">
    <property type="entry name" value="P-loop containing nucleotide triphosphate hydrolases"/>
    <property type="match status" value="1"/>
</dbReference>
<evidence type="ECO:0000256" key="1">
    <source>
        <dbReference type="ARBA" id="ARBA00022741"/>
    </source>
</evidence>
<dbReference type="PROSITE" id="PS00211">
    <property type="entry name" value="ABC_TRANSPORTER_1"/>
    <property type="match status" value="1"/>
</dbReference>
<gene>
    <name evidence="4" type="ORF">AZE34_05630</name>
    <name evidence="5" type="ORF">J7T32_010620</name>
</gene>
<dbReference type="RefSeq" id="WP_017174714.1">
    <property type="nucleotide sequence ID" value="NZ_CAXORW010000004.1"/>
</dbReference>
<sequence length="242" mass="26827">MAQTIAKLTDAVKQYDKHNVLDHISLNIQEGELLGLIGPSGSGKTTTIKCLLGMEKLNSGSTEIFGQRMPNRQVLSRIGYMGQNTALYESLSAKENLIFFGHLAGIKGKQLIKSINHNMELVNLENALNKTVNTFSGGMQRRLSLAITLLSNPSLIILDEPTVGIDPKLRQQIWNQLKSLTKQGKTVIVTTHVMDEAERCDKIGLIVEGRLFAIGTPNELKQKFNVETIEEVFIKAEEVKNQ</sequence>
<dbReference type="PANTHER" id="PTHR43038">
    <property type="entry name" value="ATP-BINDING CASSETTE, SUB-FAMILY H, MEMBER 1"/>
    <property type="match status" value="1"/>
</dbReference>
<feature type="domain" description="ABC transporter" evidence="3">
    <location>
        <begin position="6"/>
        <end position="233"/>
    </location>
</feature>
<keyword evidence="6" id="KW-1185">Reference proteome</keyword>